<proteinExistence type="predicted"/>
<reference evidence="2" key="1">
    <citation type="submission" date="2018-11" db="EMBL/GenBank/DDBJ databases">
        <authorList>
            <consortium name="Pathogen Informatics"/>
        </authorList>
    </citation>
    <scope>NUCLEOTIDE SEQUENCE</scope>
</reference>
<gene>
    <name evidence="2" type="ORF">PXEA_LOCUS70</name>
</gene>
<feature type="coiled-coil region" evidence="1">
    <location>
        <begin position="19"/>
        <end position="90"/>
    </location>
</feature>
<dbReference type="Proteomes" id="UP000784294">
    <property type="component" value="Unassembled WGS sequence"/>
</dbReference>
<sequence>MNCQVRWISERLTCLFVERSQLSTEVEALRDKLSQAETLQTTQAKETANEHVNDLCKQLSAHKTMLEHLQTQLENCNNDLRAAHQDAEEKEL</sequence>
<comment type="caution">
    <text evidence="2">The sequence shown here is derived from an EMBL/GenBank/DDBJ whole genome shotgun (WGS) entry which is preliminary data.</text>
</comment>
<name>A0A3S4ZXF4_9PLAT</name>
<dbReference type="EMBL" id="CAAALY010000147">
    <property type="protein sequence ID" value="VEL06630.1"/>
    <property type="molecule type" value="Genomic_DNA"/>
</dbReference>
<protein>
    <submittedName>
        <fullName evidence="2">Uncharacterized protein</fullName>
    </submittedName>
</protein>
<evidence type="ECO:0000313" key="3">
    <source>
        <dbReference type="Proteomes" id="UP000784294"/>
    </source>
</evidence>
<keyword evidence="1" id="KW-0175">Coiled coil</keyword>
<evidence type="ECO:0000313" key="2">
    <source>
        <dbReference type="EMBL" id="VEL06630.1"/>
    </source>
</evidence>
<accession>A0A3S4ZXF4</accession>
<keyword evidence="3" id="KW-1185">Reference proteome</keyword>
<evidence type="ECO:0000256" key="1">
    <source>
        <dbReference type="SAM" id="Coils"/>
    </source>
</evidence>
<dbReference type="AlphaFoldDB" id="A0A3S4ZXF4"/>
<organism evidence="2 3">
    <name type="scientific">Protopolystoma xenopodis</name>
    <dbReference type="NCBI Taxonomy" id="117903"/>
    <lineage>
        <taxon>Eukaryota</taxon>
        <taxon>Metazoa</taxon>
        <taxon>Spiralia</taxon>
        <taxon>Lophotrochozoa</taxon>
        <taxon>Platyhelminthes</taxon>
        <taxon>Monogenea</taxon>
        <taxon>Polyopisthocotylea</taxon>
        <taxon>Polystomatidea</taxon>
        <taxon>Polystomatidae</taxon>
        <taxon>Protopolystoma</taxon>
    </lineage>
</organism>